<dbReference type="Proteomes" id="UP001066276">
    <property type="component" value="Chromosome 11"/>
</dbReference>
<proteinExistence type="predicted"/>
<dbReference type="AlphaFoldDB" id="A0AAV7LXK2"/>
<evidence type="ECO:0000313" key="3">
    <source>
        <dbReference type="Proteomes" id="UP001066276"/>
    </source>
</evidence>
<feature type="region of interest" description="Disordered" evidence="1">
    <location>
        <begin position="96"/>
        <end position="124"/>
    </location>
</feature>
<name>A0AAV7LXK2_PLEWA</name>
<dbReference type="EMBL" id="JANPWB010000015">
    <property type="protein sequence ID" value="KAJ1094323.1"/>
    <property type="molecule type" value="Genomic_DNA"/>
</dbReference>
<gene>
    <name evidence="2" type="ORF">NDU88_007401</name>
</gene>
<accession>A0AAV7LXK2</accession>
<organism evidence="2 3">
    <name type="scientific">Pleurodeles waltl</name>
    <name type="common">Iberian ribbed newt</name>
    <dbReference type="NCBI Taxonomy" id="8319"/>
    <lineage>
        <taxon>Eukaryota</taxon>
        <taxon>Metazoa</taxon>
        <taxon>Chordata</taxon>
        <taxon>Craniata</taxon>
        <taxon>Vertebrata</taxon>
        <taxon>Euteleostomi</taxon>
        <taxon>Amphibia</taxon>
        <taxon>Batrachia</taxon>
        <taxon>Caudata</taxon>
        <taxon>Salamandroidea</taxon>
        <taxon>Salamandridae</taxon>
        <taxon>Pleurodelinae</taxon>
        <taxon>Pleurodeles</taxon>
    </lineage>
</organism>
<evidence type="ECO:0000256" key="1">
    <source>
        <dbReference type="SAM" id="MobiDB-lite"/>
    </source>
</evidence>
<comment type="caution">
    <text evidence="2">The sequence shown here is derived from an EMBL/GenBank/DDBJ whole genome shotgun (WGS) entry which is preliminary data.</text>
</comment>
<sequence>MAYALIPSAEVNFNAQSNEVCAGIRIPRSAVIIAPTILPERVRQVKARKAARSRAHLRGSGRCARRSGVSLARRVAAGGRGVGRVGTVAGVERQGAQRLSARASEAERGRRASKQAQLPRETTSEHRAAILEERRLGGTDNMAAPSGKAIPLTVSLEKRQLAEAQSMAARVENFEEIIIISDEEQESQDGFNLGKGNIAVPSVSQFEKGAREDVIRESSFDGGLCKESIGGHIGSQNVWNLDEQVEFVDQDGVIIRGMVCGQTGSGGSRGRAQVLLDFWQPGVEEDNAGCDAPRFLGRLSEVTVHREAGRPSGGQSLPVKARAPLVHRKEGRVKSGAVYPTEREAVAVCSLGHGAGSVFDDD</sequence>
<protein>
    <submittedName>
        <fullName evidence="2">Uncharacterized protein</fullName>
    </submittedName>
</protein>
<evidence type="ECO:0000313" key="2">
    <source>
        <dbReference type="EMBL" id="KAJ1094323.1"/>
    </source>
</evidence>
<reference evidence="2" key="1">
    <citation type="journal article" date="2022" name="bioRxiv">
        <title>Sequencing and chromosome-scale assembly of the giantPleurodeles waltlgenome.</title>
        <authorList>
            <person name="Brown T."/>
            <person name="Elewa A."/>
            <person name="Iarovenko S."/>
            <person name="Subramanian E."/>
            <person name="Araus A.J."/>
            <person name="Petzold A."/>
            <person name="Susuki M."/>
            <person name="Suzuki K.-i.T."/>
            <person name="Hayashi T."/>
            <person name="Toyoda A."/>
            <person name="Oliveira C."/>
            <person name="Osipova E."/>
            <person name="Leigh N.D."/>
            <person name="Simon A."/>
            <person name="Yun M.H."/>
        </authorList>
    </citation>
    <scope>NUCLEOTIDE SEQUENCE</scope>
    <source>
        <strain evidence="2">20211129_DDA</strain>
        <tissue evidence="2">Liver</tissue>
    </source>
</reference>
<keyword evidence="3" id="KW-1185">Reference proteome</keyword>